<feature type="non-terminal residue" evidence="1">
    <location>
        <position position="58"/>
    </location>
</feature>
<reference evidence="1" key="2">
    <citation type="submission" date="2025-03" db="EMBL/GenBank/DDBJ databases">
        <authorList>
            <consortium name="ELIXIR-Norway"/>
            <consortium name="Elixir Norway"/>
        </authorList>
    </citation>
    <scope>NUCLEOTIDE SEQUENCE</scope>
</reference>
<accession>A0AC59YRV3</accession>
<protein>
    <submittedName>
        <fullName evidence="1">Uncharacterized protein</fullName>
    </submittedName>
</protein>
<reference evidence="1" key="1">
    <citation type="submission" date="2023-05" db="EMBL/GenBank/DDBJ databases">
        <authorList>
            <consortium name="ELIXIR-Norway"/>
        </authorList>
    </citation>
    <scope>NUCLEOTIDE SEQUENCE</scope>
</reference>
<gene>
    <name evidence="1" type="ORF">MRATA1EN22A_LOCUS9070</name>
</gene>
<name>A0AC59YRV3_RANTA</name>
<organism evidence="1 2">
    <name type="scientific">Rangifer tarandus platyrhynchus</name>
    <name type="common">Svalbard reindeer</name>
    <dbReference type="NCBI Taxonomy" id="3082113"/>
    <lineage>
        <taxon>Eukaryota</taxon>
        <taxon>Metazoa</taxon>
        <taxon>Chordata</taxon>
        <taxon>Craniata</taxon>
        <taxon>Vertebrata</taxon>
        <taxon>Euteleostomi</taxon>
        <taxon>Mammalia</taxon>
        <taxon>Eutheria</taxon>
        <taxon>Laurasiatheria</taxon>
        <taxon>Artiodactyla</taxon>
        <taxon>Ruminantia</taxon>
        <taxon>Pecora</taxon>
        <taxon>Cervidae</taxon>
        <taxon>Odocoileinae</taxon>
        <taxon>Rangifer</taxon>
    </lineage>
</organism>
<evidence type="ECO:0000313" key="1">
    <source>
        <dbReference type="EMBL" id="CAM9900102.1"/>
    </source>
</evidence>
<dbReference type="EMBL" id="OX596086">
    <property type="protein sequence ID" value="CAM9900102.1"/>
    <property type="molecule type" value="Genomic_DNA"/>
</dbReference>
<dbReference type="Proteomes" id="UP001162501">
    <property type="component" value="Chromosome 2"/>
</dbReference>
<proteinExistence type="predicted"/>
<sequence>MARHTAEEHTEQVRLLQSCLEHAIGHTTGHRLTSKGLTINRAFVLTSSNYTKWTMGYY</sequence>
<evidence type="ECO:0000313" key="2">
    <source>
        <dbReference type="Proteomes" id="UP001162501"/>
    </source>
</evidence>